<dbReference type="SUPFAM" id="SSF55073">
    <property type="entry name" value="Nucleotide cyclase"/>
    <property type="match status" value="1"/>
</dbReference>
<dbReference type="InterPro" id="IPR050469">
    <property type="entry name" value="Diguanylate_Cyclase"/>
</dbReference>
<dbReference type="NCBIfam" id="TIGR00254">
    <property type="entry name" value="GGDEF"/>
    <property type="match status" value="1"/>
</dbReference>
<evidence type="ECO:0000256" key="4">
    <source>
        <dbReference type="SAM" id="Phobius"/>
    </source>
</evidence>
<dbReference type="FunFam" id="3.30.70.270:FF:000001">
    <property type="entry name" value="Diguanylate cyclase domain protein"/>
    <property type="match status" value="1"/>
</dbReference>
<feature type="transmembrane region" description="Helical" evidence="4">
    <location>
        <begin position="94"/>
        <end position="114"/>
    </location>
</feature>
<comment type="caution">
    <text evidence="6">The sequence shown here is derived from an EMBL/GenBank/DDBJ whole genome shotgun (WGS) entry which is preliminary data.</text>
</comment>
<dbReference type="PANTHER" id="PTHR45138:SF9">
    <property type="entry name" value="DIGUANYLATE CYCLASE DGCM-RELATED"/>
    <property type="match status" value="1"/>
</dbReference>
<evidence type="ECO:0000256" key="2">
    <source>
        <dbReference type="ARBA" id="ARBA00034247"/>
    </source>
</evidence>
<feature type="transmembrane region" description="Helical" evidence="4">
    <location>
        <begin position="157"/>
        <end position="176"/>
    </location>
</feature>
<dbReference type="RefSeq" id="WP_169589168.1">
    <property type="nucleotide sequence ID" value="NZ_JABBGK010000001.1"/>
</dbReference>
<dbReference type="InterPro" id="IPR043128">
    <property type="entry name" value="Rev_trsase/Diguanyl_cyclase"/>
</dbReference>
<dbReference type="PROSITE" id="PS50887">
    <property type="entry name" value="GGDEF"/>
    <property type="match status" value="1"/>
</dbReference>
<feature type="region of interest" description="Disordered" evidence="3">
    <location>
        <begin position="398"/>
        <end position="418"/>
    </location>
</feature>
<dbReference type="InterPro" id="IPR000160">
    <property type="entry name" value="GGDEF_dom"/>
</dbReference>
<evidence type="ECO:0000313" key="6">
    <source>
        <dbReference type="EMBL" id="NML74222.1"/>
    </source>
</evidence>
<name>A0A7Y0AVM7_9HYPH</name>
<keyword evidence="4" id="KW-0812">Transmembrane</keyword>
<feature type="transmembrane region" description="Helical" evidence="4">
    <location>
        <begin position="6"/>
        <end position="25"/>
    </location>
</feature>
<feature type="transmembrane region" description="Helical" evidence="4">
    <location>
        <begin position="120"/>
        <end position="137"/>
    </location>
</feature>
<dbReference type="GO" id="GO:0043709">
    <property type="term" value="P:cell adhesion involved in single-species biofilm formation"/>
    <property type="evidence" value="ECO:0007669"/>
    <property type="project" value="TreeGrafter"/>
</dbReference>
<dbReference type="InterPro" id="IPR029787">
    <property type="entry name" value="Nucleotide_cyclase"/>
</dbReference>
<feature type="domain" description="GGDEF" evidence="5">
    <location>
        <begin position="251"/>
        <end position="384"/>
    </location>
</feature>
<gene>
    <name evidence="6" type="ORF">HHL25_08830</name>
</gene>
<dbReference type="PANTHER" id="PTHR45138">
    <property type="entry name" value="REGULATORY COMPONENTS OF SENSORY TRANSDUCTION SYSTEM"/>
    <property type="match status" value="1"/>
</dbReference>
<accession>A0A7Y0AVM7</accession>
<feature type="transmembrane region" description="Helical" evidence="4">
    <location>
        <begin position="188"/>
        <end position="213"/>
    </location>
</feature>
<evidence type="ECO:0000256" key="1">
    <source>
        <dbReference type="ARBA" id="ARBA00012528"/>
    </source>
</evidence>
<proteinExistence type="predicted"/>
<dbReference type="SMART" id="SM00267">
    <property type="entry name" value="GGDEF"/>
    <property type="match status" value="1"/>
</dbReference>
<organism evidence="6 7">
    <name type="scientific">Rhizobium terricola</name>
    <dbReference type="NCBI Taxonomy" id="2728849"/>
    <lineage>
        <taxon>Bacteria</taxon>
        <taxon>Pseudomonadati</taxon>
        <taxon>Pseudomonadota</taxon>
        <taxon>Alphaproteobacteria</taxon>
        <taxon>Hyphomicrobiales</taxon>
        <taxon>Rhizobiaceae</taxon>
        <taxon>Rhizobium/Agrobacterium group</taxon>
        <taxon>Rhizobium</taxon>
    </lineage>
</organism>
<keyword evidence="4" id="KW-1133">Transmembrane helix</keyword>
<dbReference type="AlphaFoldDB" id="A0A7Y0AVM7"/>
<dbReference type="EC" id="2.7.7.65" evidence="1"/>
<feature type="transmembrane region" description="Helical" evidence="4">
    <location>
        <begin position="37"/>
        <end position="57"/>
    </location>
</feature>
<dbReference type="GO" id="GO:1902201">
    <property type="term" value="P:negative regulation of bacterial-type flagellum-dependent cell motility"/>
    <property type="evidence" value="ECO:0007669"/>
    <property type="project" value="TreeGrafter"/>
</dbReference>
<evidence type="ECO:0000256" key="3">
    <source>
        <dbReference type="SAM" id="MobiDB-lite"/>
    </source>
</evidence>
<dbReference type="EMBL" id="JABBGK010000001">
    <property type="protein sequence ID" value="NML74222.1"/>
    <property type="molecule type" value="Genomic_DNA"/>
</dbReference>
<comment type="catalytic activity">
    <reaction evidence="2">
        <text>2 GTP = 3',3'-c-di-GMP + 2 diphosphate</text>
        <dbReference type="Rhea" id="RHEA:24898"/>
        <dbReference type="ChEBI" id="CHEBI:33019"/>
        <dbReference type="ChEBI" id="CHEBI:37565"/>
        <dbReference type="ChEBI" id="CHEBI:58805"/>
        <dbReference type="EC" id="2.7.7.65"/>
    </reaction>
</comment>
<feature type="transmembrane region" description="Helical" evidence="4">
    <location>
        <begin position="63"/>
        <end position="82"/>
    </location>
</feature>
<reference evidence="6 7" key="1">
    <citation type="submission" date="2020-04" db="EMBL/GenBank/DDBJ databases">
        <title>Rhizobium sp. S-51 isolated from soil.</title>
        <authorList>
            <person name="Dahal R.H."/>
        </authorList>
    </citation>
    <scope>NUCLEOTIDE SEQUENCE [LARGE SCALE GENOMIC DNA]</scope>
    <source>
        <strain evidence="6 7">S-51</strain>
    </source>
</reference>
<dbReference type="GO" id="GO:0005886">
    <property type="term" value="C:plasma membrane"/>
    <property type="evidence" value="ECO:0007669"/>
    <property type="project" value="TreeGrafter"/>
</dbReference>
<dbReference type="Proteomes" id="UP000541470">
    <property type="component" value="Unassembled WGS sequence"/>
</dbReference>
<dbReference type="Gene3D" id="3.30.70.270">
    <property type="match status" value="1"/>
</dbReference>
<protein>
    <recommendedName>
        <fullName evidence="1">diguanylate cyclase</fullName>
        <ecNumber evidence="1">2.7.7.65</ecNumber>
    </recommendedName>
</protein>
<dbReference type="CDD" id="cd01949">
    <property type="entry name" value="GGDEF"/>
    <property type="match status" value="1"/>
</dbReference>
<keyword evidence="4" id="KW-0472">Membrane</keyword>
<evidence type="ECO:0000259" key="5">
    <source>
        <dbReference type="PROSITE" id="PS50887"/>
    </source>
</evidence>
<keyword evidence="7" id="KW-1185">Reference proteome</keyword>
<dbReference type="GO" id="GO:0052621">
    <property type="term" value="F:diguanylate cyclase activity"/>
    <property type="evidence" value="ECO:0007669"/>
    <property type="project" value="UniProtKB-EC"/>
</dbReference>
<dbReference type="Pfam" id="PF00990">
    <property type="entry name" value="GGDEF"/>
    <property type="match status" value="1"/>
</dbReference>
<sequence length="418" mass="45235">MDQLLHLPTIMVIHALSTLISAVLIGHRWRQRPQSRLLGVLTFAAGIAFLGTVLHAMRGVMPFWVSTGLGLGAATVALGLYWQAIVIFDGRRPNYAQALAGAAIWWGQCLTPIFQTSITFRTVTLALILGIYSVLSGREVARGGQREPLPSRRLAALVHYARGGVWFFVLFATLVFEPAYGGASQFASWFVLASLVQTMLMILSIITLLMLALERDERESRLVSERDPLTNLRNRRSFVERAEAVLAGEGRSAALLLFDIDHFKQINDTSGHAAGDQVLTAFAASLDASMKEGWLLARIGGEEFACLIPGVGGVEAVAIAETLRRRIEALEVVVADRNVPVTVSIGVATTEDVSASLDPLLAAADGALYRAKGDGRNCVRTIDPVVALRRMLEGSLERPQPLGGKNTVARGAMGSRRR</sequence>
<evidence type="ECO:0000313" key="7">
    <source>
        <dbReference type="Proteomes" id="UP000541470"/>
    </source>
</evidence>